<dbReference type="Proteomes" id="UP000053647">
    <property type="component" value="Unassembled WGS sequence"/>
</dbReference>
<name>A0A0C9STZ6_PAXIN</name>
<gene>
    <name evidence="1" type="ORF">PAXINDRAFT_103635</name>
</gene>
<dbReference type="HOGENOM" id="CLU_113835_0_0_1"/>
<accession>A0A0C9STZ6</accession>
<dbReference type="EMBL" id="KN820720">
    <property type="protein sequence ID" value="KIJ05780.1"/>
    <property type="molecule type" value="Genomic_DNA"/>
</dbReference>
<evidence type="ECO:0000313" key="1">
    <source>
        <dbReference type="EMBL" id="KIJ05780.1"/>
    </source>
</evidence>
<keyword evidence="2" id="KW-1185">Reference proteome</keyword>
<proteinExistence type="predicted"/>
<evidence type="ECO:0000313" key="2">
    <source>
        <dbReference type="Proteomes" id="UP000053647"/>
    </source>
</evidence>
<reference evidence="2" key="2">
    <citation type="submission" date="2015-01" db="EMBL/GenBank/DDBJ databases">
        <title>Evolutionary Origins and Diversification of the Mycorrhizal Mutualists.</title>
        <authorList>
            <consortium name="DOE Joint Genome Institute"/>
            <consortium name="Mycorrhizal Genomics Consortium"/>
            <person name="Kohler A."/>
            <person name="Kuo A."/>
            <person name="Nagy L.G."/>
            <person name="Floudas D."/>
            <person name="Copeland A."/>
            <person name="Barry K.W."/>
            <person name="Cichocki N."/>
            <person name="Veneault-Fourrey C."/>
            <person name="LaButti K."/>
            <person name="Lindquist E.A."/>
            <person name="Lipzen A."/>
            <person name="Lundell T."/>
            <person name="Morin E."/>
            <person name="Murat C."/>
            <person name="Riley R."/>
            <person name="Ohm R."/>
            <person name="Sun H."/>
            <person name="Tunlid A."/>
            <person name="Henrissat B."/>
            <person name="Grigoriev I.V."/>
            <person name="Hibbett D.S."/>
            <person name="Martin F."/>
        </authorList>
    </citation>
    <scope>NUCLEOTIDE SEQUENCE [LARGE SCALE GENOMIC DNA]</scope>
    <source>
        <strain evidence="2">ATCC 200175</strain>
    </source>
</reference>
<sequence>MTMGRFSQFNEDSYRLPEGMKRIAYDADSQRYTFRDRSGQLFQSAPGEEYGKLKPVSAPLAPRRSVTITERHDPALRQWSKKPAKTFEDILPSGYITSAESGVPLSPTNVLHDTFSRERLVQAAIPRVQGVVDVMKRRSTMRKGGIRRTESVNEEKRRLLEDDRWEIIHKEDVTRLGRSKSEVRPPSYSRR</sequence>
<protein>
    <submittedName>
        <fullName evidence="1">Uncharacterized protein</fullName>
    </submittedName>
</protein>
<dbReference type="OrthoDB" id="2107166at2759"/>
<reference evidence="1 2" key="1">
    <citation type="submission" date="2014-06" db="EMBL/GenBank/DDBJ databases">
        <authorList>
            <consortium name="DOE Joint Genome Institute"/>
            <person name="Kuo A."/>
            <person name="Kohler A."/>
            <person name="Nagy L.G."/>
            <person name="Floudas D."/>
            <person name="Copeland A."/>
            <person name="Barry K.W."/>
            <person name="Cichocki N."/>
            <person name="Veneault-Fourrey C."/>
            <person name="LaButti K."/>
            <person name="Lindquist E.A."/>
            <person name="Lipzen A."/>
            <person name="Lundell T."/>
            <person name="Morin E."/>
            <person name="Murat C."/>
            <person name="Sun H."/>
            <person name="Tunlid A."/>
            <person name="Henrissat B."/>
            <person name="Grigoriev I.V."/>
            <person name="Hibbett D.S."/>
            <person name="Martin F."/>
            <person name="Nordberg H.P."/>
            <person name="Cantor M.N."/>
            <person name="Hua S.X."/>
        </authorList>
    </citation>
    <scope>NUCLEOTIDE SEQUENCE [LARGE SCALE GENOMIC DNA]</scope>
    <source>
        <strain evidence="1 2">ATCC 200175</strain>
    </source>
</reference>
<organism evidence="1 2">
    <name type="scientific">Paxillus involutus ATCC 200175</name>
    <dbReference type="NCBI Taxonomy" id="664439"/>
    <lineage>
        <taxon>Eukaryota</taxon>
        <taxon>Fungi</taxon>
        <taxon>Dikarya</taxon>
        <taxon>Basidiomycota</taxon>
        <taxon>Agaricomycotina</taxon>
        <taxon>Agaricomycetes</taxon>
        <taxon>Agaricomycetidae</taxon>
        <taxon>Boletales</taxon>
        <taxon>Paxilineae</taxon>
        <taxon>Paxillaceae</taxon>
        <taxon>Paxillus</taxon>
    </lineage>
</organism>
<dbReference type="AlphaFoldDB" id="A0A0C9STZ6"/>